<dbReference type="InterPro" id="IPR051211">
    <property type="entry name" value="PG_lysyltransferase"/>
</dbReference>
<evidence type="ECO:0000259" key="6">
    <source>
        <dbReference type="Pfam" id="PF09924"/>
    </source>
</evidence>
<keyword evidence="8" id="KW-1185">Reference proteome</keyword>
<dbReference type="SUPFAM" id="SSF55729">
    <property type="entry name" value="Acyl-CoA N-acyltransferases (Nat)"/>
    <property type="match status" value="1"/>
</dbReference>
<evidence type="ECO:0000256" key="1">
    <source>
        <dbReference type="ARBA" id="ARBA00004651"/>
    </source>
</evidence>
<evidence type="ECO:0000256" key="2">
    <source>
        <dbReference type="ARBA" id="ARBA00022475"/>
    </source>
</evidence>
<dbReference type="EMBL" id="JACXIY010000019">
    <property type="protein sequence ID" value="MBD2870308.1"/>
    <property type="molecule type" value="Genomic_DNA"/>
</dbReference>
<dbReference type="GO" id="GO:0005886">
    <property type="term" value="C:plasma membrane"/>
    <property type="evidence" value="ECO:0007669"/>
    <property type="project" value="UniProtKB-SubCell"/>
</dbReference>
<feature type="domain" description="Phosphatidylglycerol lysyltransferase C-terminal" evidence="6">
    <location>
        <begin position="12"/>
        <end position="310"/>
    </location>
</feature>
<evidence type="ECO:0000256" key="5">
    <source>
        <dbReference type="ARBA" id="ARBA00023136"/>
    </source>
</evidence>
<evidence type="ECO:0000313" key="8">
    <source>
        <dbReference type="Proteomes" id="UP000632125"/>
    </source>
</evidence>
<keyword evidence="4" id="KW-1133">Transmembrane helix</keyword>
<dbReference type="PANTHER" id="PTHR34697:SF2">
    <property type="entry name" value="PHOSPHATIDYLGLYCEROL LYSYLTRANSFERASE"/>
    <property type="match status" value="1"/>
</dbReference>
<keyword evidence="3" id="KW-0812">Transmembrane</keyword>
<evidence type="ECO:0000313" key="7">
    <source>
        <dbReference type="EMBL" id="MBD2870308.1"/>
    </source>
</evidence>
<accession>A0A927CPB6</accession>
<dbReference type="PANTHER" id="PTHR34697">
    <property type="entry name" value="PHOSPHATIDYLGLYCEROL LYSYLTRANSFERASE"/>
    <property type="match status" value="1"/>
</dbReference>
<name>A0A927CPB6_9BACL</name>
<proteinExistence type="predicted"/>
<evidence type="ECO:0000256" key="4">
    <source>
        <dbReference type="ARBA" id="ARBA00022989"/>
    </source>
</evidence>
<gene>
    <name evidence="7" type="ORF">IDH41_17145</name>
</gene>
<comment type="subcellular location">
    <subcellularLocation>
        <location evidence="1">Cell membrane</location>
        <topology evidence="1">Multi-pass membrane protein</topology>
    </subcellularLocation>
</comment>
<keyword evidence="5" id="KW-0472">Membrane</keyword>
<dbReference type="GO" id="GO:0016755">
    <property type="term" value="F:aminoacyltransferase activity"/>
    <property type="evidence" value="ECO:0007669"/>
    <property type="project" value="TreeGrafter"/>
</dbReference>
<dbReference type="Proteomes" id="UP000632125">
    <property type="component" value="Unassembled WGS sequence"/>
</dbReference>
<keyword evidence="2" id="KW-1003">Cell membrane</keyword>
<dbReference type="GO" id="GO:0055091">
    <property type="term" value="P:phospholipid homeostasis"/>
    <property type="evidence" value="ECO:0007669"/>
    <property type="project" value="TreeGrafter"/>
</dbReference>
<comment type="caution">
    <text evidence="7">The sequence shown here is derived from an EMBL/GenBank/DDBJ whole genome shotgun (WGS) entry which is preliminary data.</text>
</comment>
<protein>
    <submittedName>
        <fullName evidence="7">DUF2156 domain-containing protein</fullName>
    </submittedName>
</protein>
<organism evidence="7 8">
    <name type="scientific">Paenibacillus arenilitoris</name>
    <dbReference type="NCBI Taxonomy" id="2772299"/>
    <lineage>
        <taxon>Bacteria</taxon>
        <taxon>Bacillati</taxon>
        <taxon>Bacillota</taxon>
        <taxon>Bacilli</taxon>
        <taxon>Bacillales</taxon>
        <taxon>Paenibacillaceae</taxon>
        <taxon>Paenibacillus</taxon>
    </lineage>
</organism>
<dbReference type="InterPro" id="IPR024320">
    <property type="entry name" value="LPG_synthase_C"/>
</dbReference>
<evidence type="ECO:0000256" key="3">
    <source>
        <dbReference type="ARBA" id="ARBA00022692"/>
    </source>
</evidence>
<dbReference type="Pfam" id="PF09924">
    <property type="entry name" value="LPG_synthase_C"/>
    <property type="match status" value="1"/>
</dbReference>
<reference evidence="7" key="1">
    <citation type="submission" date="2020-09" db="EMBL/GenBank/DDBJ databases">
        <title>A novel bacterium of genus Paenibacillus, isolated from South China Sea.</title>
        <authorList>
            <person name="Huang H."/>
            <person name="Mo K."/>
            <person name="Hu Y."/>
        </authorList>
    </citation>
    <scope>NUCLEOTIDE SEQUENCE</scope>
    <source>
        <strain evidence="7">IB182493</strain>
    </source>
</reference>
<dbReference type="InterPro" id="IPR016181">
    <property type="entry name" value="Acyl_CoA_acyltransferase"/>
</dbReference>
<sequence>MIDTTCEERLNRLLARCGYNSHAHLYYLGDKEWFWDSEHEALIAYRSVGTRRIVLGDPIGSPRAIERVIEQFVADCRNLRQVPVFYQSKASNLPLYHRLGLQSIKIGEEARINLTGFHTNGKQWLKLRNRLNKFERGGYAFEVLHPPYAEPFLNRLQAISDEWLQGRSEKSFSVGAFSPEYINRFPVAVLTGPDGTCEAFASIAGDHGPIAASSDAGAGAASRRITVDLMRYAKACPHGTMDVLFLSLFKWARENGFDVCSLGMAPFANADDSFIVRLLYNYANKLYNFKGLYDYKNKFSPEWEDVYVIYPPATLPVSALLLAFIIHTPVIGNQARLGADPMRLWNKSVRPRKKA</sequence>
<dbReference type="RefSeq" id="WP_190863130.1">
    <property type="nucleotide sequence ID" value="NZ_JACXIY010000019.1"/>
</dbReference>
<dbReference type="AlphaFoldDB" id="A0A927CPB6"/>